<dbReference type="KEGG" id="ahb:bsdtb5_12210"/>
<proteinExistence type="predicted"/>
<dbReference type="SFLD" id="SFLDF00310">
    <property type="entry name" value="oxygen-independent_coproporphy"/>
    <property type="match status" value="1"/>
</dbReference>
<dbReference type="SFLD" id="SFLDG01065">
    <property type="entry name" value="anaerobic_coproporphyrinogen-I"/>
    <property type="match status" value="1"/>
</dbReference>
<sequence length="500" mass="58507">MIQVILSKNDFEYDIRSLVKAFLPEEEIKFEVKSFDEQDVMNDESVKKAAIEQSFLYIQYKEEKVSYIWIEDGRDIRTESRDGEYSNRKVYKNILKRLLYHLFSGVTDKQLPWGTLTGIRPTKLPMEKLENGESDEEILKYLESEYLCSKEKAELSLFIAKKEFKILNEIDDMNGYSIYIGIPFCPSTCLYCSFTSFSIEKYDDYVDKYLEALFKEIDYAKNAFPNKKLTTIYVGGGTPTTLNEERLEKLLKKITSSFNFTFVKEFTVEAGRPDSITMDKLKILKENQVTRISINPQSMRQKTLDLIGRKHTVEQIEKAFTMAREAGHDNINMDIILGLPGETVEDVAYTLDKINEMNPDSITVHTLAIKRAAFLNIYKDKYKDYIPSDTVAMIDLTYQYAKEEAYEPYYLYRQKNMADNLENIGYARKEKEGIYNILIMEERHPIIALGAGASSKFVFPNENRIERVENVKSIKDYVERIDEMIRRKHNFLSEYQEYFN</sequence>
<dbReference type="NCBIfam" id="TIGR03994">
    <property type="entry name" value="rSAM_HemZ"/>
    <property type="match status" value="1"/>
</dbReference>
<dbReference type="InterPro" id="IPR034505">
    <property type="entry name" value="Coproporphyrinogen-III_oxidase"/>
</dbReference>
<evidence type="ECO:0000313" key="2">
    <source>
        <dbReference type="EMBL" id="BCN29926.1"/>
    </source>
</evidence>
<feature type="domain" description="Radical SAM core" evidence="1">
    <location>
        <begin position="170"/>
        <end position="407"/>
    </location>
</feature>
<evidence type="ECO:0000259" key="1">
    <source>
        <dbReference type="PROSITE" id="PS51918"/>
    </source>
</evidence>
<dbReference type="Proteomes" id="UP000595897">
    <property type="component" value="Chromosome"/>
</dbReference>
<dbReference type="EMBL" id="AP024169">
    <property type="protein sequence ID" value="BCN29926.1"/>
    <property type="molecule type" value="Genomic_DNA"/>
</dbReference>
<dbReference type="SMART" id="SM00729">
    <property type="entry name" value="Elp3"/>
    <property type="match status" value="1"/>
</dbReference>
<name>A0A7R7EJT9_9FIRM</name>
<dbReference type="GO" id="GO:0005737">
    <property type="term" value="C:cytoplasm"/>
    <property type="evidence" value="ECO:0007669"/>
    <property type="project" value="TreeGrafter"/>
</dbReference>
<keyword evidence="3" id="KW-1185">Reference proteome</keyword>
<dbReference type="InterPro" id="IPR058240">
    <property type="entry name" value="rSAM_sf"/>
</dbReference>
<gene>
    <name evidence="2" type="primary">hemZ</name>
    <name evidence="2" type="ORF">bsdtb5_12210</name>
</gene>
<dbReference type="SUPFAM" id="SSF102114">
    <property type="entry name" value="Radical SAM enzymes"/>
    <property type="match status" value="1"/>
</dbReference>
<dbReference type="RefSeq" id="WP_271715180.1">
    <property type="nucleotide sequence ID" value="NZ_AP024169.1"/>
</dbReference>
<dbReference type="InterPro" id="IPR023404">
    <property type="entry name" value="rSAM_horseshoe"/>
</dbReference>
<dbReference type="InterPro" id="IPR023995">
    <property type="entry name" value="HemZ"/>
</dbReference>
<dbReference type="InterPro" id="IPR007197">
    <property type="entry name" value="rSAM"/>
</dbReference>
<organism evidence="2 3">
    <name type="scientific">Anaeromicropila herbilytica</name>
    <dbReference type="NCBI Taxonomy" id="2785025"/>
    <lineage>
        <taxon>Bacteria</taxon>
        <taxon>Bacillati</taxon>
        <taxon>Bacillota</taxon>
        <taxon>Clostridia</taxon>
        <taxon>Lachnospirales</taxon>
        <taxon>Lachnospiraceae</taxon>
        <taxon>Anaeromicropila</taxon>
    </lineage>
</organism>
<reference evidence="2 3" key="1">
    <citation type="submission" date="2020-11" db="EMBL/GenBank/DDBJ databases">
        <title>Draft genome sequencing of a Lachnospiraceae strain isolated from anoxic soil subjected to BSD treatment.</title>
        <authorList>
            <person name="Uek A."/>
            <person name="Tonouchi A."/>
        </authorList>
    </citation>
    <scope>NUCLEOTIDE SEQUENCE [LARGE SCALE GENOMIC DNA]</scope>
    <source>
        <strain evidence="2 3">TB5</strain>
    </source>
</reference>
<dbReference type="Gene3D" id="3.80.30.20">
    <property type="entry name" value="tm_1862 like domain"/>
    <property type="match status" value="1"/>
</dbReference>
<dbReference type="CDD" id="cd01335">
    <property type="entry name" value="Radical_SAM"/>
    <property type="match status" value="1"/>
</dbReference>
<dbReference type="SFLD" id="SFLDG01082">
    <property type="entry name" value="B12-binding_domain_containing"/>
    <property type="match status" value="1"/>
</dbReference>
<dbReference type="PROSITE" id="PS51918">
    <property type="entry name" value="RADICAL_SAM"/>
    <property type="match status" value="1"/>
</dbReference>
<dbReference type="PANTHER" id="PTHR13932:SF1">
    <property type="entry name" value="OXYGEN-INDEPENDENT COPROPORPHYRINOGEN-III OXIDASE-LIKE PROTEIN HEMZ"/>
    <property type="match status" value="1"/>
</dbReference>
<dbReference type="AlphaFoldDB" id="A0A7R7EJT9"/>
<evidence type="ECO:0000313" key="3">
    <source>
        <dbReference type="Proteomes" id="UP000595897"/>
    </source>
</evidence>
<dbReference type="SFLD" id="SFLDS00029">
    <property type="entry name" value="Radical_SAM"/>
    <property type="match status" value="1"/>
</dbReference>
<dbReference type="GO" id="GO:0006779">
    <property type="term" value="P:porphyrin-containing compound biosynthetic process"/>
    <property type="evidence" value="ECO:0007669"/>
    <property type="project" value="TreeGrafter"/>
</dbReference>
<dbReference type="Pfam" id="PF04055">
    <property type="entry name" value="Radical_SAM"/>
    <property type="match status" value="1"/>
</dbReference>
<dbReference type="PANTHER" id="PTHR13932">
    <property type="entry name" value="COPROPORPHYRINIGEN III OXIDASE"/>
    <property type="match status" value="1"/>
</dbReference>
<dbReference type="GO" id="GO:0051539">
    <property type="term" value="F:4 iron, 4 sulfur cluster binding"/>
    <property type="evidence" value="ECO:0007669"/>
    <property type="project" value="TreeGrafter"/>
</dbReference>
<protein>
    <submittedName>
        <fullName evidence="2">Coproporphyrinogen III oxidase</fullName>
    </submittedName>
</protein>
<dbReference type="InterPro" id="IPR006638">
    <property type="entry name" value="Elp3/MiaA/NifB-like_rSAM"/>
</dbReference>
<dbReference type="GO" id="GO:0003824">
    <property type="term" value="F:catalytic activity"/>
    <property type="evidence" value="ECO:0007669"/>
    <property type="project" value="InterPro"/>
</dbReference>
<accession>A0A7R7EJT9</accession>